<dbReference type="InterPro" id="IPR001680">
    <property type="entry name" value="WD40_rpt"/>
</dbReference>
<evidence type="ECO:0000313" key="5">
    <source>
        <dbReference type="EMBL" id="NXJ61763.1"/>
    </source>
</evidence>
<dbReference type="InterPro" id="IPR015943">
    <property type="entry name" value="WD40/YVTN_repeat-like_dom_sf"/>
</dbReference>
<dbReference type="EMBL" id="VXAI01000031">
    <property type="protein sequence ID" value="NXJ61763.1"/>
    <property type="molecule type" value="Genomic_DNA"/>
</dbReference>
<name>A0A7L0CQA6_9CHAR</name>
<dbReference type="GO" id="GO:0045503">
    <property type="term" value="F:dynein light chain binding"/>
    <property type="evidence" value="ECO:0007669"/>
    <property type="project" value="TreeGrafter"/>
</dbReference>
<proteinExistence type="predicted"/>
<keyword evidence="2" id="KW-0963">Cytoplasm</keyword>
<dbReference type="GO" id="GO:0097014">
    <property type="term" value="C:ciliary plasm"/>
    <property type="evidence" value="ECO:0007669"/>
    <property type="project" value="TreeGrafter"/>
</dbReference>
<keyword evidence="4" id="KW-0677">Repeat</keyword>
<evidence type="ECO:0000256" key="4">
    <source>
        <dbReference type="ARBA" id="ARBA00022737"/>
    </source>
</evidence>
<evidence type="ECO:0000256" key="2">
    <source>
        <dbReference type="ARBA" id="ARBA00022490"/>
    </source>
</evidence>
<protein>
    <submittedName>
        <fullName evidence="5">WDR34 protein</fullName>
    </submittedName>
</protein>
<dbReference type="GO" id="GO:0045504">
    <property type="term" value="F:dynein heavy chain binding"/>
    <property type="evidence" value="ECO:0007669"/>
    <property type="project" value="TreeGrafter"/>
</dbReference>
<evidence type="ECO:0000313" key="6">
    <source>
        <dbReference type="Proteomes" id="UP000545435"/>
    </source>
</evidence>
<dbReference type="Gene3D" id="2.130.10.10">
    <property type="entry name" value="YVTN repeat-like/Quinoprotein amine dehydrogenase"/>
    <property type="match status" value="2"/>
</dbReference>
<keyword evidence="6" id="KW-1185">Reference proteome</keyword>
<dbReference type="PANTHER" id="PTHR12442">
    <property type="entry name" value="DYNEIN INTERMEDIATE CHAIN"/>
    <property type="match status" value="1"/>
</dbReference>
<organism evidence="5 6">
    <name type="scientific">Rostratula benghalensis</name>
    <name type="common">greater painted-snipe</name>
    <dbReference type="NCBI Taxonomy" id="118793"/>
    <lineage>
        <taxon>Eukaryota</taxon>
        <taxon>Metazoa</taxon>
        <taxon>Chordata</taxon>
        <taxon>Craniata</taxon>
        <taxon>Vertebrata</taxon>
        <taxon>Euteleostomi</taxon>
        <taxon>Archelosauria</taxon>
        <taxon>Archosauria</taxon>
        <taxon>Dinosauria</taxon>
        <taxon>Saurischia</taxon>
        <taxon>Theropoda</taxon>
        <taxon>Coelurosauria</taxon>
        <taxon>Aves</taxon>
        <taxon>Neognathae</taxon>
        <taxon>Neoaves</taxon>
        <taxon>Charadriiformes</taxon>
        <taxon>Rostratulidae</taxon>
        <taxon>Rostratula</taxon>
    </lineage>
</organism>
<feature type="non-terminal residue" evidence="5">
    <location>
        <position position="1"/>
    </location>
</feature>
<dbReference type="GO" id="GO:0005868">
    <property type="term" value="C:cytoplasmic dynein complex"/>
    <property type="evidence" value="ECO:0007669"/>
    <property type="project" value="TreeGrafter"/>
</dbReference>
<evidence type="ECO:0000256" key="1">
    <source>
        <dbReference type="ARBA" id="ARBA00004496"/>
    </source>
</evidence>
<dbReference type="Pfam" id="PF00400">
    <property type="entry name" value="WD40"/>
    <property type="match status" value="2"/>
</dbReference>
<dbReference type="AlphaFoldDB" id="A0A7L0CQA6"/>
<keyword evidence="3" id="KW-0853">WD repeat</keyword>
<comment type="caution">
    <text evidence="5">The sequence shown here is derived from an EMBL/GenBank/DDBJ whole genome shotgun (WGS) entry which is preliminary data.</text>
</comment>
<dbReference type="PANTHER" id="PTHR12442:SF26">
    <property type="entry name" value="CYTOPLASMIC DYNEIN 2 INTERMEDIATE CHAIN 2"/>
    <property type="match status" value="1"/>
</dbReference>
<dbReference type="SUPFAM" id="SSF50978">
    <property type="entry name" value="WD40 repeat-like"/>
    <property type="match status" value="1"/>
</dbReference>
<sequence>LAPFPWEPAGRAVGLLGSRLPLAAMFADRTVAGAEVESLWRSARSARCEAKSCQTGKILTVEAAVQSHTSQDARVQTDQSKDAVQDFQQEVQVDYASLLSFLQRVEDAVIKELNKNWKSRAFDGFEVNWTDQNETVLCLHTLSYPEAQDQNLQVTSLSWNATGSVLACSYGRLDGGDWSTEKSYVCTWNLDRRGLNPQRPDLVVDVPSSVMCVAFHPSQPALIAGGLFSGELVVWDTSRTEDPVIWRTGMTDDTHTDPVYQVDWLPDAEHRNHHRLLSVSTDGKILVWREERGGRLVLAQGFAVVAQQVPRSAQLQKLAWGEAAVGVTSLSFSHFDPCVFIVGVEGGYSLKCSMAAETPALHRTGSSVPLRAPAELTFSPHGGPVYSVSCSPFHRQVLPLHTGAVRWTQNLFLSCGTDGQVHVHSTLQTQPLLSLQLSQKYLFCVRWSPLRPLLFAAASGEGNCHKRPCLTGAVHLFDFEKSLQKPALSLKQGAGERPVHCVEFNTKQTRLLAAGDAAGTVRVWQLSSDFTEQGPREMNHLEQLASETVD</sequence>
<dbReference type="Proteomes" id="UP000545435">
    <property type="component" value="Unassembled WGS sequence"/>
</dbReference>
<dbReference type="SMART" id="SM00320">
    <property type="entry name" value="WD40"/>
    <property type="match status" value="6"/>
</dbReference>
<dbReference type="FunFam" id="2.130.10.10:FF:000283">
    <property type="entry name" value="WD repeat domain 34"/>
    <property type="match status" value="1"/>
</dbReference>
<dbReference type="InterPro" id="IPR036322">
    <property type="entry name" value="WD40_repeat_dom_sf"/>
</dbReference>
<feature type="non-terminal residue" evidence="5">
    <location>
        <position position="550"/>
    </location>
</feature>
<dbReference type="FunFam" id="2.130.10.10:FF:001469">
    <property type="entry name" value="WD repeat domain 34"/>
    <property type="match status" value="1"/>
</dbReference>
<dbReference type="GO" id="GO:0042073">
    <property type="term" value="P:intraciliary transport"/>
    <property type="evidence" value="ECO:0007669"/>
    <property type="project" value="TreeGrafter"/>
</dbReference>
<reference evidence="5 6" key="1">
    <citation type="submission" date="2019-09" db="EMBL/GenBank/DDBJ databases">
        <title>Bird 10,000 Genomes (B10K) Project - Family phase.</title>
        <authorList>
            <person name="Zhang G."/>
        </authorList>
    </citation>
    <scope>NUCLEOTIDE SEQUENCE [LARGE SCALE GENOMIC DNA]</scope>
    <source>
        <strain evidence="5">B10K-DU-006-20</strain>
        <tissue evidence="5">Mixed tissue sample</tissue>
    </source>
</reference>
<accession>A0A7L0CQA6</accession>
<comment type="subcellular location">
    <subcellularLocation>
        <location evidence="1">Cytoplasm</location>
    </subcellularLocation>
</comment>
<evidence type="ECO:0000256" key="3">
    <source>
        <dbReference type="ARBA" id="ARBA00022574"/>
    </source>
</evidence>
<gene>
    <name evidence="5" type="primary">Wdr34</name>
    <name evidence="5" type="ORF">ROSBEN_R04765</name>
</gene>
<dbReference type="InterPro" id="IPR050687">
    <property type="entry name" value="Dynein_IC"/>
</dbReference>